<dbReference type="EMBL" id="UYRU01086920">
    <property type="protein sequence ID" value="VDN35364.1"/>
    <property type="molecule type" value="Genomic_DNA"/>
</dbReference>
<keyword evidence="2" id="KW-1185">Reference proteome</keyword>
<dbReference type="Proteomes" id="UP000281553">
    <property type="component" value="Unassembled WGS sequence"/>
</dbReference>
<protein>
    <submittedName>
        <fullName evidence="1">Uncharacterized protein</fullName>
    </submittedName>
</protein>
<evidence type="ECO:0000313" key="2">
    <source>
        <dbReference type="Proteomes" id="UP000281553"/>
    </source>
</evidence>
<evidence type="ECO:0000313" key="1">
    <source>
        <dbReference type="EMBL" id="VDN35364.1"/>
    </source>
</evidence>
<sequence>MALVPGGSPTLCLKPGRPVETVADQVTALAAAPDNRLIAVGMVNFHVDVFFADSFKVNTRCL</sequence>
<dbReference type="OrthoDB" id="407922at2759"/>
<accession>A0A3P7MZI6</accession>
<organism evidence="1 2">
    <name type="scientific">Dibothriocephalus latus</name>
    <name type="common">Fish tapeworm</name>
    <name type="synonym">Diphyllobothrium latum</name>
    <dbReference type="NCBI Taxonomy" id="60516"/>
    <lineage>
        <taxon>Eukaryota</taxon>
        <taxon>Metazoa</taxon>
        <taxon>Spiralia</taxon>
        <taxon>Lophotrochozoa</taxon>
        <taxon>Platyhelminthes</taxon>
        <taxon>Cestoda</taxon>
        <taxon>Eucestoda</taxon>
        <taxon>Diphyllobothriidea</taxon>
        <taxon>Diphyllobothriidae</taxon>
        <taxon>Dibothriocephalus</taxon>
    </lineage>
</organism>
<proteinExistence type="predicted"/>
<reference evidence="1 2" key="1">
    <citation type="submission" date="2018-11" db="EMBL/GenBank/DDBJ databases">
        <authorList>
            <consortium name="Pathogen Informatics"/>
        </authorList>
    </citation>
    <scope>NUCLEOTIDE SEQUENCE [LARGE SCALE GENOMIC DNA]</scope>
</reference>
<dbReference type="AlphaFoldDB" id="A0A3P7MZI6"/>
<name>A0A3P7MZI6_DIBLA</name>
<gene>
    <name evidence="1" type="ORF">DILT_LOCUS16755</name>
</gene>